<comment type="cofactor">
    <cofactor evidence="9">
        <name>Mg(2+)</name>
        <dbReference type="ChEBI" id="CHEBI:18420"/>
    </cofactor>
    <text evidence="9">Requires a divalent cation, most likely magnesium in vivo, as an electrophilic catalyst to aid phosphoryl group transfer. It is the chelate of the metal and the nucleotide that is the actual substrate.</text>
</comment>
<dbReference type="GO" id="GO:0046872">
    <property type="term" value="F:metal ion binding"/>
    <property type="evidence" value="ECO:0007669"/>
    <property type="project" value="UniProtKB-KW"/>
</dbReference>
<dbReference type="Proteomes" id="UP000325780">
    <property type="component" value="Unassembled WGS sequence"/>
</dbReference>
<keyword evidence="8 9" id="KW-0119">Carbohydrate metabolism</keyword>
<feature type="binding site" evidence="9">
    <location>
        <begin position="249"/>
        <end position="254"/>
    </location>
    <ligand>
        <name>ATP</name>
        <dbReference type="ChEBI" id="CHEBI:30616"/>
    </ligand>
</feature>
<keyword evidence="4 9" id="KW-0418">Kinase</keyword>
<evidence type="ECO:0000256" key="3">
    <source>
        <dbReference type="ARBA" id="ARBA00022741"/>
    </source>
</evidence>
<dbReference type="PRINTS" id="PR00990">
    <property type="entry name" value="RIBOKINASE"/>
</dbReference>
<evidence type="ECO:0000256" key="9">
    <source>
        <dbReference type="HAMAP-Rule" id="MF_03215"/>
    </source>
</evidence>
<evidence type="ECO:0000256" key="7">
    <source>
        <dbReference type="ARBA" id="ARBA00022958"/>
    </source>
</evidence>
<evidence type="ECO:0000256" key="2">
    <source>
        <dbReference type="ARBA" id="ARBA00022723"/>
    </source>
</evidence>
<dbReference type="EMBL" id="ML742222">
    <property type="protein sequence ID" value="KAE8147163.1"/>
    <property type="molecule type" value="Genomic_DNA"/>
</dbReference>
<dbReference type="GO" id="GO:0004747">
    <property type="term" value="F:ribokinase activity"/>
    <property type="evidence" value="ECO:0007669"/>
    <property type="project" value="UniProtKB-UniRule"/>
</dbReference>
<proteinExistence type="inferred from homology"/>
<feature type="binding site" evidence="9">
    <location>
        <position position="156"/>
    </location>
    <ligand>
        <name>substrate</name>
    </ligand>
</feature>
<feature type="binding site" evidence="9">
    <location>
        <position position="329"/>
    </location>
    <ligand>
        <name>K(+)</name>
        <dbReference type="ChEBI" id="CHEBI:29103"/>
    </ligand>
</feature>
<comment type="similarity">
    <text evidence="9">Belongs to the carbohydrate kinase PfkB family. Ribokinase subfamily.</text>
</comment>
<keyword evidence="12" id="KW-1185">Reference proteome</keyword>
<dbReference type="HAMAP" id="MF_01987">
    <property type="entry name" value="Ribokinase"/>
    <property type="match status" value="1"/>
</dbReference>
<feature type="binding site" evidence="9">
    <location>
        <position position="204"/>
    </location>
    <ligand>
        <name>ATP</name>
        <dbReference type="ChEBI" id="CHEBI:30616"/>
    </ligand>
</feature>
<evidence type="ECO:0000256" key="6">
    <source>
        <dbReference type="ARBA" id="ARBA00022842"/>
    </source>
</evidence>
<sequence>MTDRPTITVIGSLNLDFVAYTSRCPGPGETLTGSSLSVNAGGKGANQAVACARAGFTSSTDHDVTVNLIGAVGAKDPYYSTLLRPTLEQSGVITTGIRETAGASTGSASITVEEGGENRIIVIPGANHDGMRDVETILGAVTESAAMPQVVVLQGEIPRDTLTELLHYFNDPSCRSQVILNIAPVYPEGIPIRALRGTAVLIMNETEAVQMARALPDVSCDGLSEANLDPEALAPLFHRIANVGIVIITLGAKGAFLSTATGRQRFVPSVPVKNVRDTTAAGDTFVGYLSAALAKHAAQSASLGEFDCIIESSVRVANRAAALCVQRMGAIESIPFGYEVLDSYRQ</sequence>
<keyword evidence="3 9" id="KW-0547">Nucleotide-binding</keyword>
<feature type="binding site" evidence="9">
    <location>
        <position position="277"/>
    </location>
    <ligand>
        <name>K(+)</name>
        <dbReference type="ChEBI" id="CHEBI:29103"/>
    </ligand>
</feature>
<comment type="subcellular location">
    <subcellularLocation>
        <location evidence="9">Cytoplasm</location>
    </subcellularLocation>
    <subcellularLocation>
        <location evidence="9">Nucleus</location>
    </subcellularLocation>
</comment>
<accession>A0A5N6TLD4</accession>
<dbReference type="PANTHER" id="PTHR10584">
    <property type="entry name" value="SUGAR KINASE"/>
    <property type="match status" value="1"/>
</dbReference>
<reference evidence="11 12" key="1">
    <citation type="submission" date="2019-04" db="EMBL/GenBank/DDBJ databases">
        <title>Friends and foes A comparative genomics study of 23 Aspergillus species from section Flavi.</title>
        <authorList>
            <consortium name="DOE Joint Genome Institute"/>
            <person name="Kjaerbolling I."/>
            <person name="Vesth T."/>
            <person name="Frisvad J.C."/>
            <person name="Nybo J.L."/>
            <person name="Theobald S."/>
            <person name="Kildgaard S."/>
            <person name="Isbrandt T."/>
            <person name="Kuo A."/>
            <person name="Sato A."/>
            <person name="Lyhne E.K."/>
            <person name="Kogle M.E."/>
            <person name="Wiebenga A."/>
            <person name="Kun R.S."/>
            <person name="Lubbers R.J."/>
            <person name="Makela M.R."/>
            <person name="Barry K."/>
            <person name="Chovatia M."/>
            <person name="Clum A."/>
            <person name="Daum C."/>
            <person name="Haridas S."/>
            <person name="He G."/>
            <person name="LaButti K."/>
            <person name="Lipzen A."/>
            <person name="Mondo S."/>
            <person name="Riley R."/>
            <person name="Salamov A."/>
            <person name="Simmons B.A."/>
            <person name="Magnuson J.K."/>
            <person name="Henrissat B."/>
            <person name="Mortensen U.H."/>
            <person name="Larsen T.O."/>
            <person name="Devries R.P."/>
            <person name="Grigoriev I.V."/>
            <person name="Machida M."/>
            <person name="Baker S.E."/>
            <person name="Andersen M.R."/>
        </authorList>
    </citation>
    <scope>NUCLEOTIDE SEQUENCE [LARGE SCALE GENOMIC DNA]</scope>
    <source>
        <strain evidence="11 12">IBT 18842</strain>
    </source>
</reference>
<dbReference type="PANTHER" id="PTHR10584:SF166">
    <property type="entry name" value="RIBOKINASE"/>
    <property type="match status" value="1"/>
</dbReference>
<feature type="binding site" evidence="9">
    <location>
        <begin position="14"/>
        <end position="16"/>
    </location>
    <ligand>
        <name>substrate</name>
    </ligand>
</feature>
<comment type="subunit">
    <text evidence="9">Homodimer.</text>
</comment>
<feature type="domain" description="Carbohydrate kinase PfkB" evidence="10">
    <location>
        <begin position="7"/>
        <end position="335"/>
    </location>
</feature>
<evidence type="ECO:0000256" key="4">
    <source>
        <dbReference type="ARBA" id="ARBA00022777"/>
    </source>
</evidence>
<dbReference type="GO" id="GO:0019303">
    <property type="term" value="P:D-ribose catabolic process"/>
    <property type="evidence" value="ECO:0007669"/>
    <property type="project" value="UniProtKB-UniRule"/>
</dbReference>
<dbReference type="CDD" id="cd01174">
    <property type="entry name" value="ribokinase"/>
    <property type="match status" value="1"/>
</dbReference>
<dbReference type="EC" id="2.7.1.15" evidence="9"/>
<comment type="catalytic activity">
    <reaction evidence="9">
        <text>D-ribose + ATP = D-ribose 5-phosphate + ADP + H(+)</text>
        <dbReference type="Rhea" id="RHEA:13697"/>
        <dbReference type="ChEBI" id="CHEBI:15378"/>
        <dbReference type="ChEBI" id="CHEBI:30616"/>
        <dbReference type="ChEBI" id="CHEBI:47013"/>
        <dbReference type="ChEBI" id="CHEBI:78346"/>
        <dbReference type="ChEBI" id="CHEBI:456216"/>
        <dbReference type="EC" id="2.7.1.15"/>
    </reaction>
</comment>
<comment type="caution">
    <text evidence="9">Lacks conserved residue(s) required for the propagation of feature annotation.</text>
</comment>
<dbReference type="Pfam" id="PF00294">
    <property type="entry name" value="PfkB"/>
    <property type="match status" value="1"/>
</dbReference>
<keyword evidence="7 9" id="KW-0630">Potassium</keyword>
<dbReference type="InterPro" id="IPR011611">
    <property type="entry name" value="PfkB_dom"/>
</dbReference>
<organism evidence="11 12">
    <name type="scientific">Aspergillus avenaceus</name>
    <dbReference type="NCBI Taxonomy" id="36643"/>
    <lineage>
        <taxon>Eukaryota</taxon>
        <taxon>Fungi</taxon>
        <taxon>Dikarya</taxon>
        <taxon>Ascomycota</taxon>
        <taxon>Pezizomycotina</taxon>
        <taxon>Eurotiomycetes</taxon>
        <taxon>Eurotiomycetidae</taxon>
        <taxon>Eurotiales</taxon>
        <taxon>Aspergillaceae</taxon>
        <taxon>Aspergillus</taxon>
        <taxon>Aspergillus subgen. Circumdati</taxon>
    </lineage>
</organism>
<evidence type="ECO:0000256" key="5">
    <source>
        <dbReference type="ARBA" id="ARBA00022840"/>
    </source>
</evidence>
<dbReference type="Gene3D" id="3.40.1190.20">
    <property type="match status" value="1"/>
</dbReference>
<dbReference type="GO" id="GO:0005524">
    <property type="term" value="F:ATP binding"/>
    <property type="evidence" value="ECO:0007669"/>
    <property type="project" value="UniProtKB-UniRule"/>
</dbReference>
<keyword evidence="9" id="KW-0539">Nucleus</keyword>
<feature type="binding site" evidence="9">
    <location>
        <begin position="282"/>
        <end position="283"/>
    </location>
    <ligand>
        <name>ATP</name>
        <dbReference type="ChEBI" id="CHEBI:30616"/>
    </ligand>
</feature>
<comment type="pathway">
    <text evidence="9">Carbohydrate metabolism; D-ribose degradation; D-ribose 5-phosphate from beta-D-ribopyranose: step 2/2.</text>
</comment>
<dbReference type="SUPFAM" id="SSF53613">
    <property type="entry name" value="Ribokinase-like"/>
    <property type="match status" value="1"/>
</dbReference>
<dbReference type="OrthoDB" id="415590at2759"/>
<feature type="active site" description="Proton acceptor" evidence="9">
    <location>
        <position position="283"/>
    </location>
</feature>
<dbReference type="InterPro" id="IPR029056">
    <property type="entry name" value="Ribokinase-like"/>
</dbReference>
<feature type="binding site" evidence="9">
    <location>
        <position position="333"/>
    </location>
    <ligand>
        <name>K(+)</name>
        <dbReference type="ChEBI" id="CHEBI:29103"/>
    </ligand>
</feature>
<evidence type="ECO:0000256" key="8">
    <source>
        <dbReference type="ARBA" id="ARBA00023277"/>
    </source>
</evidence>
<evidence type="ECO:0000313" key="12">
    <source>
        <dbReference type="Proteomes" id="UP000325780"/>
    </source>
</evidence>
<dbReference type="GO" id="GO:0005737">
    <property type="term" value="C:cytoplasm"/>
    <property type="evidence" value="ECO:0007669"/>
    <property type="project" value="UniProtKB-SubCell"/>
</dbReference>
<evidence type="ECO:0000259" key="10">
    <source>
        <dbReference type="Pfam" id="PF00294"/>
    </source>
</evidence>
<feature type="binding site" evidence="9">
    <location>
        <position position="324"/>
    </location>
    <ligand>
        <name>K(+)</name>
        <dbReference type="ChEBI" id="CHEBI:29103"/>
    </ligand>
</feature>
<dbReference type="GO" id="GO:0005634">
    <property type="term" value="C:nucleus"/>
    <property type="evidence" value="ECO:0007669"/>
    <property type="project" value="UniProtKB-SubCell"/>
</dbReference>
<dbReference type="InterPro" id="IPR011877">
    <property type="entry name" value="Ribokinase"/>
</dbReference>
<keyword evidence="9" id="KW-0963">Cytoplasm</keyword>
<feature type="binding site" evidence="9">
    <location>
        <begin position="42"/>
        <end position="46"/>
    </location>
    <ligand>
        <name>substrate</name>
    </ligand>
</feature>
<feature type="binding site" evidence="9">
    <location>
        <position position="327"/>
    </location>
    <ligand>
        <name>K(+)</name>
        <dbReference type="ChEBI" id="CHEBI:29103"/>
    </ligand>
</feature>
<dbReference type="AlphaFoldDB" id="A0A5N6TLD4"/>
<evidence type="ECO:0000256" key="1">
    <source>
        <dbReference type="ARBA" id="ARBA00022679"/>
    </source>
</evidence>
<keyword evidence="5 9" id="KW-0067">ATP-binding</keyword>
<evidence type="ECO:0000313" key="11">
    <source>
        <dbReference type="EMBL" id="KAE8147163.1"/>
    </source>
</evidence>
<comment type="activity regulation">
    <text evidence="9">Activated by a monovalent cation that binds near, but not in, the active site. The most likely occupant of the site in vivo is potassium. Ion binding induces a conformational change that may alter substrate affinity.</text>
</comment>
<dbReference type="UniPathway" id="UPA00916">
    <property type="reaction ID" value="UER00889"/>
</dbReference>
<feature type="binding site" evidence="9">
    <location>
        <position position="279"/>
    </location>
    <ligand>
        <name>K(+)</name>
        <dbReference type="ChEBI" id="CHEBI:29103"/>
    </ligand>
</feature>
<comment type="function">
    <text evidence="9">Catalyzes the phosphorylation of ribose at O-5 in a reaction requiring ATP and magnesium. The resulting D-ribose-5-phosphate can then be used either for sythesis of nucleotides, histidine, and tryptophan, or as a component of the pentose phosphate pathway.</text>
</comment>
<gene>
    <name evidence="11" type="ORF">BDV25DRAFT_39159</name>
</gene>
<keyword evidence="2 9" id="KW-0479">Metal-binding</keyword>
<feature type="binding site" evidence="9">
    <location>
        <position position="318"/>
    </location>
    <ligand>
        <name>ATP</name>
        <dbReference type="ChEBI" id="CHEBI:30616"/>
    </ligand>
</feature>
<dbReference type="InterPro" id="IPR002139">
    <property type="entry name" value="Ribo/fructo_kinase"/>
</dbReference>
<keyword evidence="1 9" id="KW-0808">Transferase</keyword>
<protein>
    <recommendedName>
        <fullName evidence="9">Ribokinase</fullName>
        <shortName evidence="9">RK</shortName>
        <ecNumber evidence="9">2.7.1.15</ecNumber>
    </recommendedName>
</protein>
<feature type="binding site" evidence="9">
    <location>
        <position position="283"/>
    </location>
    <ligand>
        <name>substrate</name>
    </ligand>
</feature>
<keyword evidence="6 9" id="KW-0460">Magnesium</keyword>
<name>A0A5N6TLD4_ASPAV</name>